<accession>A0A178U7A4</accession>
<comment type="similarity">
    <text evidence="1">To bacterial alkanal monooxygenase alpha and beta chains.</text>
</comment>
<evidence type="ECO:0000256" key="1">
    <source>
        <dbReference type="ARBA" id="ARBA00007789"/>
    </source>
</evidence>
<gene>
    <name evidence="3" type="ORF">AXX17_ATUG04890</name>
</gene>
<name>A0A178U7A4_ARATH</name>
<dbReference type="Proteomes" id="UP000078284">
    <property type="component" value="Unassembled WGS sequence"/>
</dbReference>
<evidence type="ECO:0000313" key="3">
    <source>
        <dbReference type="EMBL" id="OAO89067.1"/>
    </source>
</evidence>
<dbReference type="FunFam" id="3.20.20.30:FF:000002">
    <property type="entry name" value="LLM class flavin-dependent oxidoreductase"/>
    <property type="match status" value="1"/>
</dbReference>
<reference evidence="4" key="1">
    <citation type="journal article" date="2016" name="Proc. Natl. Acad. Sci. U.S.A.">
        <title>Chromosome-level assembly of Arabidopsis thaliana Ler reveals the extent of translocation and inversion polymorphisms.</title>
        <authorList>
            <person name="Zapata L."/>
            <person name="Ding J."/>
            <person name="Willing E.M."/>
            <person name="Hartwig B."/>
            <person name="Bezdan D."/>
            <person name="Jiao W.B."/>
            <person name="Patel V."/>
            <person name="Velikkakam James G."/>
            <person name="Koornneef M."/>
            <person name="Ossowski S."/>
            <person name="Schneeberger K."/>
        </authorList>
    </citation>
    <scope>NUCLEOTIDE SEQUENCE [LARGE SCALE GENOMIC DNA]</scope>
    <source>
        <strain evidence="4">cv. Landsberg erecta</strain>
    </source>
</reference>
<protein>
    <recommendedName>
        <fullName evidence="2">Luciferase-like domain-containing protein</fullName>
    </recommendedName>
</protein>
<dbReference type="InterPro" id="IPR019949">
    <property type="entry name" value="CmoO-like"/>
</dbReference>
<comment type="caution">
    <text evidence="3">The sequence shown here is derived from an EMBL/GenBank/DDBJ whole genome shotgun (WGS) entry which is preliminary data.</text>
</comment>
<dbReference type="Pfam" id="PF00296">
    <property type="entry name" value="Bac_luciferase"/>
    <property type="match status" value="1"/>
</dbReference>
<proteinExistence type="predicted"/>
<evidence type="ECO:0000313" key="4">
    <source>
        <dbReference type="Proteomes" id="UP000078284"/>
    </source>
</evidence>
<dbReference type="SUPFAM" id="SSF51679">
    <property type="entry name" value="Bacterial luciferase-like"/>
    <property type="match status" value="1"/>
</dbReference>
<evidence type="ECO:0000259" key="2">
    <source>
        <dbReference type="Pfam" id="PF00296"/>
    </source>
</evidence>
<dbReference type="InterPro" id="IPR050766">
    <property type="entry name" value="Bact_Lucif_Oxidored"/>
</dbReference>
<dbReference type="SMR" id="A0A178U7A4"/>
<dbReference type="NCBIfam" id="TIGR03558">
    <property type="entry name" value="oxido_grp_1"/>
    <property type="match status" value="1"/>
</dbReference>
<dbReference type="Gene3D" id="3.20.20.30">
    <property type="entry name" value="Luciferase-like domain"/>
    <property type="match status" value="1"/>
</dbReference>
<feature type="domain" description="Luciferase-like" evidence="2">
    <location>
        <begin position="1"/>
        <end position="305"/>
    </location>
</feature>
<dbReference type="PANTHER" id="PTHR30137">
    <property type="entry name" value="LUCIFERASE-LIKE MONOOXYGENASE"/>
    <property type="match status" value="1"/>
</dbReference>
<dbReference type="AlphaFoldDB" id="A0A178U7A4"/>
<dbReference type="InterPro" id="IPR011251">
    <property type="entry name" value="Luciferase-like_dom"/>
</dbReference>
<dbReference type="CDD" id="cd00347">
    <property type="entry name" value="Flavin_utilizing_monoxygenases"/>
    <property type="match status" value="1"/>
</dbReference>
<dbReference type="EMBL" id="LUHQ01000028">
    <property type="protein sequence ID" value="OAO89067.1"/>
    <property type="molecule type" value="Genomic_DNA"/>
</dbReference>
<dbReference type="GO" id="GO:0016705">
    <property type="term" value="F:oxidoreductase activity, acting on paired donors, with incorporation or reduction of molecular oxygen"/>
    <property type="evidence" value="ECO:0007669"/>
    <property type="project" value="InterPro"/>
</dbReference>
<sequence length="343" mass="37676">MKLSILDQSQIAEGRHASDALRETTKLAQLADKLGYNRFWVAEHHASQALASSSPEVLIAHIAALTQRIKVGSGGIMMPHYSAYKVAENFRVLEALHPGRIDVGLGRAPGGMPISTRALQEGKVSHIDNYPQQVADLIGYLHDSLPERHRFKGLVASPAIPTAPDLWLLGSSYGSAVIAAEIGAAYAYAQFFGVPDSEVSVQAYKERFQPSALNDKPRLLAAVYVICADTEEEAERLASSTDLFFHSLESGRLLDRFPSVETAQAYPYTDYDLARIQAGRHRRIVGTPEQVKSRMEAMSERLGIEEFMVVTVTHNFEARLRSYELVAQAFGLTESGDSIDSSK</sequence>
<dbReference type="InterPro" id="IPR036661">
    <property type="entry name" value="Luciferase-like_sf"/>
</dbReference>
<organism evidence="3 4">
    <name type="scientific">Arabidopsis thaliana</name>
    <name type="common">Mouse-ear cress</name>
    <dbReference type="NCBI Taxonomy" id="3702"/>
    <lineage>
        <taxon>Eukaryota</taxon>
        <taxon>Viridiplantae</taxon>
        <taxon>Streptophyta</taxon>
        <taxon>Embryophyta</taxon>
        <taxon>Tracheophyta</taxon>
        <taxon>Spermatophyta</taxon>
        <taxon>Magnoliopsida</taxon>
        <taxon>eudicotyledons</taxon>
        <taxon>Gunneridae</taxon>
        <taxon>Pentapetalae</taxon>
        <taxon>rosids</taxon>
        <taxon>malvids</taxon>
        <taxon>Brassicales</taxon>
        <taxon>Brassicaceae</taxon>
        <taxon>Camelineae</taxon>
        <taxon>Arabidopsis</taxon>
    </lineage>
</organism>
<dbReference type="PANTHER" id="PTHR30137:SF19">
    <property type="entry name" value="LUCIFERASE-LIKE MONOOXYGENASE"/>
    <property type="match status" value="1"/>
</dbReference>